<evidence type="ECO:0000256" key="4">
    <source>
        <dbReference type="ARBA" id="ARBA00022989"/>
    </source>
</evidence>
<organism evidence="8 9">
    <name type="scientific">Allacma fusca</name>
    <dbReference type="NCBI Taxonomy" id="39272"/>
    <lineage>
        <taxon>Eukaryota</taxon>
        <taxon>Metazoa</taxon>
        <taxon>Ecdysozoa</taxon>
        <taxon>Arthropoda</taxon>
        <taxon>Hexapoda</taxon>
        <taxon>Collembola</taxon>
        <taxon>Symphypleona</taxon>
        <taxon>Sminthuridae</taxon>
        <taxon>Allacma</taxon>
    </lineage>
</organism>
<evidence type="ECO:0008006" key="10">
    <source>
        <dbReference type="Google" id="ProtNLM"/>
    </source>
</evidence>
<evidence type="ECO:0000256" key="6">
    <source>
        <dbReference type="SAM" id="MobiDB-lite"/>
    </source>
</evidence>
<evidence type="ECO:0000256" key="5">
    <source>
        <dbReference type="ARBA" id="ARBA00023136"/>
    </source>
</evidence>
<feature type="transmembrane region" description="Helical" evidence="7">
    <location>
        <begin position="21"/>
        <end position="40"/>
    </location>
</feature>
<evidence type="ECO:0000256" key="1">
    <source>
        <dbReference type="ARBA" id="ARBA00004167"/>
    </source>
</evidence>
<keyword evidence="2 7" id="KW-0812">Transmembrane</keyword>
<dbReference type="GO" id="GO:0005794">
    <property type="term" value="C:Golgi apparatus"/>
    <property type="evidence" value="ECO:0007669"/>
    <property type="project" value="TreeGrafter"/>
</dbReference>
<keyword evidence="5 7" id="KW-0472">Membrane</keyword>
<reference evidence="8" key="1">
    <citation type="submission" date="2021-06" db="EMBL/GenBank/DDBJ databases">
        <authorList>
            <person name="Hodson N. C."/>
            <person name="Mongue J. A."/>
            <person name="Jaron S. K."/>
        </authorList>
    </citation>
    <scope>NUCLEOTIDE SEQUENCE</scope>
</reference>
<comment type="caution">
    <text evidence="8">The sequence shown here is derived from an EMBL/GenBank/DDBJ whole genome shotgun (WGS) entry which is preliminary data.</text>
</comment>
<sequence length="83" mass="9098">MAYVTSDGRVQQSRPWSLSRVVDLFFGIYSFVILFFRSLFHLDDPSPRGQYGSRGRSQTVPRRGMGGVGRVSGVSPPPCFGGG</sequence>
<evidence type="ECO:0000313" key="8">
    <source>
        <dbReference type="EMBL" id="CAG7836704.1"/>
    </source>
</evidence>
<evidence type="ECO:0000256" key="2">
    <source>
        <dbReference type="ARBA" id="ARBA00022692"/>
    </source>
</evidence>
<dbReference type="Proteomes" id="UP000708208">
    <property type="component" value="Unassembled WGS sequence"/>
</dbReference>
<evidence type="ECO:0000256" key="7">
    <source>
        <dbReference type="SAM" id="Phobius"/>
    </source>
</evidence>
<dbReference type="Pfam" id="PF10961">
    <property type="entry name" value="SelK_SelG"/>
    <property type="match status" value="1"/>
</dbReference>
<proteinExistence type="predicted"/>
<evidence type="ECO:0000256" key="3">
    <source>
        <dbReference type="ARBA" id="ARBA00022933"/>
    </source>
</evidence>
<dbReference type="GO" id="GO:0032469">
    <property type="term" value="P:endoplasmic reticulum calcium ion homeostasis"/>
    <property type="evidence" value="ECO:0007669"/>
    <property type="project" value="TreeGrafter"/>
</dbReference>
<dbReference type="AlphaFoldDB" id="A0A8J2LQ46"/>
<protein>
    <recommendedName>
        <fullName evidence="10">Selenoprotein K</fullName>
    </recommendedName>
</protein>
<gene>
    <name evidence="8" type="ORF">AFUS01_LOCUS45922</name>
</gene>
<keyword evidence="9" id="KW-1185">Reference proteome</keyword>
<name>A0A8J2LQ46_9HEXA</name>
<dbReference type="GO" id="GO:0006816">
    <property type="term" value="P:calcium ion transport"/>
    <property type="evidence" value="ECO:0007669"/>
    <property type="project" value="TreeGrafter"/>
</dbReference>
<dbReference type="InterPro" id="IPR024491">
    <property type="entry name" value="Se_SelK/SelG"/>
</dbReference>
<evidence type="ECO:0000313" key="9">
    <source>
        <dbReference type="Proteomes" id="UP000708208"/>
    </source>
</evidence>
<feature type="region of interest" description="Disordered" evidence="6">
    <location>
        <begin position="45"/>
        <end position="83"/>
    </location>
</feature>
<comment type="subcellular location">
    <subcellularLocation>
        <location evidence="1">Membrane</location>
        <topology evidence="1">Single-pass membrane protein</topology>
    </subcellularLocation>
</comment>
<keyword evidence="3" id="KW-0712">Selenocysteine</keyword>
<dbReference type="PANTHER" id="PTHR16875">
    <property type="entry name" value="SELENOPROTEIN K"/>
    <property type="match status" value="1"/>
</dbReference>
<dbReference type="GO" id="GO:0005789">
    <property type="term" value="C:endoplasmic reticulum membrane"/>
    <property type="evidence" value="ECO:0007669"/>
    <property type="project" value="TreeGrafter"/>
</dbReference>
<accession>A0A8J2LQ46</accession>
<keyword evidence="4 7" id="KW-1133">Transmembrane helix</keyword>
<dbReference type="OrthoDB" id="167295at2759"/>
<dbReference type="EMBL" id="CAJVCH010571127">
    <property type="protein sequence ID" value="CAG7836704.1"/>
    <property type="molecule type" value="Genomic_DNA"/>
</dbReference>
<dbReference type="PANTHER" id="PTHR16875:SF0">
    <property type="entry name" value="SELENOPROTEIN K"/>
    <property type="match status" value="1"/>
</dbReference>